<name>A0A6B0RFB7_9CETA</name>
<accession>A0A6B0RFB7</accession>
<comment type="caution">
    <text evidence="1">The sequence shown here is derived from an EMBL/GenBank/DDBJ whole genome shotgun (WGS) entry which is preliminary data.</text>
</comment>
<organism evidence="1 2">
    <name type="scientific">Bos mutus</name>
    <name type="common">wild yak</name>
    <dbReference type="NCBI Taxonomy" id="72004"/>
    <lineage>
        <taxon>Eukaryota</taxon>
        <taxon>Metazoa</taxon>
        <taxon>Chordata</taxon>
        <taxon>Craniata</taxon>
        <taxon>Vertebrata</taxon>
        <taxon>Euteleostomi</taxon>
        <taxon>Mammalia</taxon>
        <taxon>Eutheria</taxon>
        <taxon>Laurasiatheria</taxon>
        <taxon>Artiodactyla</taxon>
        <taxon>Ruminantia</taxon>
        <taxon>Pecora</taxon>
        <taxon>Bovidae</taxon>
        <taxon>Bovinae</taxon>
        <taxon>Bos</taxon>
    </lineage>
</organism>
<gene>
    <name evidence="1" type="ORF">E5288_WYG012246</name>
</gene>
<dbReference type="EMBL" id="VBQZ03000050">
    <property type="protein sequence ID" value="MXQ88848.1"/>
    <property type="molecule type" value="Genomic_DNA"/>
</dbReference>
<protein>
    <submittedName>
        <fullName evidence="1">Uncharacterized protein</fullName>
    </submittedName>
</protein>
<keyword evidence="2" id="KW-1185">Reference proteome</keyword>
<dbReference type="Proteomes" id="UP000322234">
    <property type="component" value="Unassembled WGS sequence"/>
</dbReference>
<evidence type="ECO:0000313" key="2">
    <source>
        <dbReference type="Proteomes" id="UP000322234"/>
    </source>
</evidence>
<reference evidence="1" key="1">
    <citation type="submission" date="2019-10" db="EMBL/GenBank/DDBJ databases">
        <title>The sequence and de novo assembly of the wild yak genome.</title>
        <authorList>
            <person name="Liu Y."/>
        </authorList>
    </citation>
    <scope>NUCLEOTIDE SEQUENCE [LARGE SCALE GENOMIC DNA]</scope>
    <source>
        <strain evidence="1">WY2019</strain>
    </source>
</reference>
<dbReference type="AlphaFoldDB" id="A0A6B0RFB7"/>
<proteinExistence type="predicted"/>
<evidence type="ECO:0000313" key="1">
    <source>
        <dbReference type="EMBL" id="MXQ88848.1"/>
    </source>
</evidence>
<sequence>MLVCSMPLKGPAHIDVYCTDDTELGQAISSACLSSVAPEPMAWFGYLAYPDPVFVTTSLRLALRSHPSSKESIVKTEVKKALPKDVVQMFAPGGGQGLCGQQHPERKELIILVNLYTRRWNGHTDFPLGSDNTKMGCILIRGAKTATAFLTCVIAAATQSGSDDSCLRCLQHAEHALAPLSFSKSYFAHQLQYEGEIAGSLQTSCRWVT</sequence>